<protein>
    <submittedName>
        <fullName evidence="1">Uncharacterized protein</fullName>
    </submittedName>
</protein>
<evidence type="ECO:0000313" key="1">
    <source>
        <dbReference type="EMBL" id="KAI7949557.1"/>
    </source>
</evidence>
<sequence length="739" mass="82594">MPPQNSGYAEALETSQKANITPGLELSKRIRAMSRGQLFDHISALVDRIYGEPLKPLQMQTVINLVHRQHTFVLAGTGFGKTRIAEVYWHLFPASKKPVILVLNPLDTLGDNQVAEKKAAKIKAVNLTKMNMTVKIEKEVIQGKYGFVYLSPEVLLNNAMFRRAFFDKQFQSKLVLSVVDEAHMIYIWGLVASGLGKKITSHVKLQDRGVFRPSYGDLGARLLAAHGVPILLLSATCRPIAIDKILASLRILPEDMTIIRGELTRPEIRLIRVPMQSSLGSCNDLKRVFGPRTMIPDDQIPATLIYSPTRNLTWQALKAINESREIRGGHHDPASPFARRFHSTTGDLDKFDIIEGFEQSNFPVVSCTMALGLGQNWKRVQRVVHLGRGDPSSICQMIGRCGRGDDNPGLGIMFVEKNRRTGKNKISDFPNHRAFENGYIPSDDDRMDALAITPVCLRVAFALDNMLGYIPLSNDDPNVISEKNREANNGFARCLCSNCEPESAEDLVLGLKYLSIANFKPNIVNPELDFLLPVLPLPPKLTQPRSCINKKTGSAPLDGELENLAVELVKWFAGYYKENISPSHAEFKPGERFRLFDARRMALAHHNNLSADLLEKAIGGESIDGQMDFLQSRIDEYVKTERFLDYLSKINEAREQGGAKKIAAAAKKQAAMARRAEKAIQKELKAQEARRKEASRPKNKPAPTRQSARNIQNKRKQDEAERESNKRARSSSAHPPAEK</sequence>
<reference evidence="2" key="1">
    <citation type="journal article" date="2018" name="BMC Genomics">
        <title>Genomic insights into host adaptation between the wheat stripe rust pathogen (Puccinia striiformis f. sp. tritici) and the barley stripe rust pathogen (Puccinia striiformis f. sp. hordei).</title>
        <authorList>
            <person name="Xia C."/>
            <person name="Wang M."/>
            <person name="Yin C."/>
            <person name="Cornejo O.E."/>
            <person name="Hulbert S.H."/>
            <person name="Chen X."/>
        </authorList>
    </citation>
    <scope>NUCLEOTIDE SEQUENCE [LARGE SCALE GENOMIC DNA]</scope>
    <source>
        <strain evidence="2">93-210</strain>
    </source>
</reference>
<organism evidence="1 2">
    <name type="scientific">Puccinia striiformis f. sp. tritici</name>
    <dbReference type="NCBI Taxonomy" id="168172"/>
    <lineage>
        <taxon>Eukaryota</taxon>
        <taxon>Fungi</taxon>
        <taxon>Dikarya</taxon>
        <taxon>Basidiomycota</taxon>
        <taxon>Pucciniomycotina</taxon>
        <taxon>Pucciniomycetes</taxon>
        <taxon>Pucciniales</taxon>
        <taxon>Pucciniaceae</taxon>
        <taxon>Puccinia</taxon>
    </lineage>
</organism>
<keyword evidence="2" id="KW-1185">Reference proteome</keyword>
<accession>A0ACC0ECK0</accession>
<dbReference type="Proteomes" id="UP001060170">
    <property type="component" value="Chromosome 8"/>
</dbReference>
<comment type="caution">
    <text evidence="1">The sequence shown here is derived from an EMBL/GenBank/DDBJ whole genome shotgun (WGS) entry which is preliminary data.</text>
</comment>
<dbReference type="EMBL" id="CM045872">
    <property type="protein sequence ID" value="KAI7949557.1"/>
    <property type="molecule type" value="Genomic_DNA"/>
</dbReference>
<reference evidence="1 2" key="3">
    <citation type="journal article" date="2022" name="Microbiol. Spectr.">
        <title>Folding features and dynamics of 3D genome architecture in plant fungal pathogens.</title>
        <authorList>
            <person name="Xia C."/>
        </authorList>
    </citation>
    <scope>NUCLEOTIDE SEQUENCE [LARGE SCALE GENOMIC DNA]</scope>
    <source>
        <strain evidence="1 2">93-210</strain>
    </source>
</reference>
<reference evidence="2" key="2">
    <citation type="journal article" date="2018" name="Mol. Plant Microbe Interact.">
        <title>Genome sequence resources for the wheat stripe rust pathogen (Puccinia striiformis f. sp. tritici) and the barley stripe rust pathogen (Puccinia striiformis f. sp. hordei).</title>
        <authorList>
            <person name="Xia C."/>
            <person name="Wang M."/>
            <person name="Yin C."/>
            <person name="Cornejo O.E."/>
            <person name="Hulbert S.H."/>
            <person name="Chen X."/>
        </authorList>
    </citation>
    <scope>NUCLEOTIDE SEQUENCE [LARGE SCALE GENOMIC DNA]</scope>
    <source>
        <strain evidence="2">93-210</strain>
    </source>
</reference>
<gene>
    <name evidence="1" type="ORF">MJO28_008378</name>
</gene>
<proteinExistence type="predicted"/>
<name>A0ACC0ECK0_9BASI</name>
<evidence type="ECO:0000313" key="2">
    <source>
        <dbReference type="Proteomes" id="UP001060170"/>
    </source>
</evidence>